<evidence type="ECO:0008006" key="5">
    <source>
        <dbReference type="Google" id="ProtNLM"/>
    </source>
</evidence>
<dbReference type="PANTHER" id="PTHR19327">
    <property type="entry name" value="GOLGIN"/>
    <property type="match status" value="1"/>
</dbReference>
<protein>
    <recommendedName>
        <fullName evidence="5">Golgin subfamily A member 2</fullName>
    </recommendedName>
</protein>
<reference evidence="3 4" key="1">
    <citation type="submission" date="2021-06" db="EMBL/GenBank/DDBJ databases">
        <authorList>
            <person name="Palmer J.M."/>
        </authorList>
    </citation>
    <scope>NUCLEOTIDE SEQUENCE [LARGE SCALE GENOMIC DNA]</scope>
    <source>
        <strain evidence="3 4">AS_MEX2019</strain>
        <tissue evidence="3">Muscle</tissue>
    </source>
</reference>
<dbReference type="Proteomes" id="UP001469553">
    <property type="component" value="Unassembled WGS sequence"/>
</dbReference>
<feature type="compositionally biased region" description="Polar residues" evidence="2">
    <location>
        <begin position="47"/>
        <end position="56"/>
    </location>
</feature>
<feature type="coiled-coil region" evidence="1">
    <location>
        <begin position="213"/>
        <end position="240"/>
    </location>
</feature>
<sequence>MFKKLKQKINEEQSPQRNAQAAQQQAQMGSGDRRSSQTPPFHHDGSPSPSDRQNASRGPARSPRGSINGDGSASPNKEDSQSFVQKLKVPSMESLIRGGASRAENLFRSSSKENLVRSASRESLTPLGENEPSGGPAYDPPSDIESEAEDPPGSAEALSKEQLLHRLLQVERSLGKYRGKYSELVTAYRTVQREKEKTQTILSQSQDKALRRIGELREELQMDQQAKKHLQDEFDAALEEKDQMITVLQTQ</sequence>
<organism evidence="3 4">
    <name type="scientific">Ameca splendens</name>
    <dbReference type="NCBI Taxonomy" id="208324"/>
    <lineage>
        <taxon>Eukaryota</taxon>
        <taxon>Metazoa</taxon>
        <taxon>Chordata</taxon>
        <taxon>Craniata</taxon>
        <taxon>Vertebrata</taxon>
        <taxon>Euteleostomi</taxon>
        <taxon>Actinopterygii</taxon>
        <taxon>Neopterygii</taxon>
        <taxon>Teleostei</taxon>
        <taxon>Neoteleostei</taxon>
        <taxon>Acanthomorphata</taxon>
        <taxon>Ovalentaria</taxon>
        <taxon>Atherinomorphae</taxon>
        <taxon>Cyprinodontiformes</taxon>
        <taxon>Goodeidae</taxon>
        <taxon>Ameca</taxon>
    </lineage>
</organism>
<evidence type="ECO:0000313" key="3">
    <source>
        <dbReference type="EMBL" id="MEQ2284314.1"/>
    </source>
</evidence>
<evidence type="ECO:0000313" key="4">
    <source>
        <dbReference type="Proteomes" id="UP001469553"/>
    </source>
</evidence>
<accession>A0ABV0XS86</accession>
<name>A0ABV0XS86_9TELE</name>
<evidence type="ECO:0000256" key="1">
    <source>
        <dbReference type="SAM" id="Coils"/>
    </source>
</evidence>
<feature type="non-terminal residue" evidence="3">
    <location>
        <position position="251"/>
    </location>
</feature>
<proteinExistence type="predicted"/>
<dbReference type="EMBL" id="JAHRIP010011092">
    <property type="protein sequence ID" value="MEQ2284314.1"/>
    <property type="molecule type" value="Genomic_DNA"/>
</dbReference>
<comment type="caution">
    <text evidence="3">The sequence shown here is derived from an EMBL/GenBank/DDBJ whole genome shotgun (WGS) entry which is preliminary data.</text>
</comment>
<evidence type="ECO:0000256" key="2">
    <source>
        <dbReference type="SAM" id="MobiDB-lite"/>
    </source>
</evidence>
<gene>
    <name evidence="3" type="ORF">AMECASPLE_020336</name>
</gene>
<feature type="region of interest" description="Disordered" evidence="2">
    <location>
        <begin position="1"/>
        <end position="156"/>
    </location>
</feature>
<dbReference type="PANTHER" id="PTHR19327:SF0">
    <property type="entry name" value="GOLGIN SUBFAMILY A MEMBER 4"/>
    <property type="match status" value="1"/>
</dbReference>
<feature type="compositionally biased region" description="Basic and acidic residues" evidence="2">
    <location>
        <begin position="31"/>
        <end position="45"/>
    </location>
</feature>
<keyword evidence="1" id="KW-0175">Coiled coil</keyword>
<keyword evidence="4" id="KW-1185">Reference proteome</keyword>